<comment type="similarity">
    <text evidence="5">Belongs to the BI1 family.</text>
</comment>
<comment type="caution">
    <text evidence="6">The sequence shown here is derived from an EMBL/GenBank/DDBJ whole genome shotgun (WGS) entry which is preliminary data.</text>
</comment>
<dbReference type="PANTHER" id="PTHR23291">
    <property type="entry name" value="BAX INHIBITOR-RELATED"/>
    <property type="match status" value="1"/>
</dbReference>
<evidence type="ECO:0000256" key="1">
    <source>
        <dbReference type="ARBA" id="ARBA00004141"/>
    </source>
</evidence>
<dbReference type="OrthoDB" id="7933078at2759"/>
<name>A0A9N9CYT1_9GLOM</name>
<dbReference type="GO" id="GO:0016020">
    <property type="term" value="C:membrane"/>
    <property type="evidence" value="ECO:0007669"/>
    <property type="project" value="UniProtKB-SubCell"/>
</dbReference>
<comment type="subcellular location">
    <subcellularLocation>
        <location evidence="1">Membrane</location>
        <topology evidence="1">Multi-pass membrane protein</topology>
    </subcellularLocation>
</comment>
<evidence type="ECO:0000256" key="3">
    <source>
        <dbReference type="ARBA" id="ARBA00022989"/>
    </source>
</evidence>
<keyword evidence="2 5" id="KW-0812">Transmembrane</keyword>
<reference evidence="6" key="1">
    <citation type="submission" date="2021-06" db="EMBL/GenBank/DDBJ databases">
        <authorList>
            <person name="Kallberg Y."/>
            <person name="Tangrot J."/>
            <person name="Rosling A."/>
        </authorList>
    </citation>
    <scope>NUCLEOTIDE SEQUENCE</scope>
    <source>
        <strain evidence="6">FL966</strain>
    </source>
</reference>
<keyword evidence="7" id="KW-1185">Reference proteome</keyword>
<dbReference type="Proteomes" id="UP000789759">
    <property type="component" value="Unassembled WGS sequence"/>
</dbReference>
<gene>
    <name evidence="6" type="ORF">CPELLU_LOCUS7847</name>
</gene>
<evidence type="ECO:0000256" key="2">
    <source>
        <dbReference type="ARBA" id="ARBA00022692"/>
    </source>
</evidence>
<feature type="transmembrane region" description="Helical" evidence="5">
    <location>
        <begin position="81"/>
        <end position="100"/>
    </location>
</feature>
<dbReference type="Pfam" id="PF01027">
    <property type="entry name" value="Bax1-I"/>
    <property type="match status" value="1"/>
</dbReference>
<dbReference type="InterPro" id="IPR006214">
    <property type="entry name" value="Bax_inhibitor_1-related"/>
</dbReference>
<dbReference type="AlphaFoldDB" id="A0A9N9CYT1"/>
<evidence type="ECO:0000313" key="7">
    <source>
        <dbReference type="Proteomes" id="UP000789759"/>
    </source>
</evidence>
<comment type="caution">
    <text evidence="5">Lacks conserved residue(s) required for the propagation of feature annotation.</text>
</comment>
<sequence>MCPKSAAWDRVQIKTQLLESIKMQQQTYNGLPPEYTENRAGRKFGGWENDSHMYNGYNFNFGNLKVNESNLKVQMAFVRKVFSILFAQISMSAVVAGLMMHNNIIKSWVQSHGWIIFVVSILTFVLLLALQVNHRSYPTNFVLLAAFTLAESYTVGTV</sequence>
<dbReference type="EMBL" id="CAJVQA010005384">
    <property type="protein sequence ID" value="CAG8619528.1"/>
    <property type="molecule type" value="Genomic_DNA"/>
</dbReference>
<organism evidence="6 7">
    <name type="scientific">Cetraspora pellucida</name>
    <dbReference type="NCBI Taxonomy" id="1433469"/>
    <lineage>
        <taxon>Eukaryota</taxon>
        <taxon>Fungi</taxon>
        <taxon>Fungi incertae sedis</taxon>
        <taxon>Mucoromycota</taxon>
        <taxon>Glomeromycotina</taxon>
        <taxon>Glomeromycetes</taxon>
        <taxon>Diversisporales</taxon>
        <taxon>Gigasporaceae</taxon>
        <taxon>Cetraspora</taxon>
    </lineage>
</organism>
<proteinExistence type="inferred from homology"/>
<evidence type="ECO:0000313" key="6">
    <source>
        <dbReference type="EMBL" id="CAG8619528.1"/>
    </source>
</evidence>
<dbReference type="PANTHER" id="PTHR23291:SF50">
    <property type="entry name" value="PROTEIN LIFEGUARD 4"/>
    <property type="match status" value="1"/>
</dbReference>
<keyword evidence="3 5" id="KW-1133">Transmembrane helix</keyword>
<evidence type="ECO:0000256" key="4">
    <source>
        <dbReference type="ARBA" id="ARBA00023136"/>
    </source>
</evidence>
<accession>A0A9N9CYT1</accession>
<feature type="transmembrane region" description="Helical" evidence="5">
    <location>
        <begin position="112"/>
        <end position="130"/>
    </location>
</feature>
<evidence type="ECO:0000256" key="5">
    <source>
        <dbReference type="RuleBase" id="RU004379"/>
    </source>
</evidence>
<feature type="non-terminal residue" evidence="6">
    <location>
        <position position="1"/>
    </location>
</feature>
<protein>
    <submittedName>
        <fullName evidence="6">9077_t:CDS:1</fullName>
    </submittedName>
</protein>
<keyword evidence="4 5" id="KW-0472">Membrane</keyword>